<gene>
    <name evidence="3" type="primary">tssE</name>
    <name evidence="3" type="ORF">ACDH53_25270</name>
    <name evidence="2" type="ORF">ALO43_100791</name>
</gene>
<proteinExistence type="predicted"/>
<dbReference type="Gene3D" id="3.10.450.40">
    <property type="match status" value="1"/>
</dbReference>
<reference evidence="3 5" key="2">
    <citation type="submission" date="2024-06" db="EMBL/GenBank/DDBJ databases">
        <title>Genome sequences for Pseudomonas syringae strains with characterized LPS.</title>
        <authorList>
            <person name="Baltrus D.A."/>
            <person name="Krings L."/>
        </authorList>
    </citation>
    <scope>NUCLEOTIDE SEQUENCE [LARGE SCALE GENOMIC DNA]</scope>
    <source>
        <strain evidence="3 5">NCPPB2708</strain>
    </source>
</reference>
<dbReference type="NCBIfam" id="TIGR03357">
    <property type="entry name" value="VI_zyme"/>
    <property type="match status" value="1"/>
</dbReference>
<evidence type="ECO:0000313" key="2">
    <source>
        <dbReference type="EMBL" id="KPZ00359.1"/>
    </source>
</evidence>
<name>A0AA40P539_9PSED</name>
<evidence type="ECO:0000259" key="1">
    <source>
        <dbReference type="Pfam" id="PF04965"/>
    </source>
</evidence>
<dbReference type="PANTHER" id="PTHR38595:SF2">
    <property type="entry name" value="TYPE VI SECRETION SYSTEM BASEPLATE SUBUNIT TSSE"/>
    <property type="match status" value="1"/>
</dbReference>
<evidence type="ECO:0000313" key="4">
    <source>
        <dbReference type="Proteomes" id="UP000050523"/>
    </source>
</evidence>
<dbReference type="Proteomes" id="UP000050523">
    <property type="component" value="Unassembled WGS sequence"/>
</dbReference>
<evidence type="ECO:0000313" key="5">
    <source>
        <dbReference type="Proteomes" id="UP001569512"/>
    </source>
</evidence>
<dbReference type="EMBL" id="LJRO01000200">
    <property type="protein sequence ID" value="KPZ00359.1"/>
    <property type="molecule type" value="Genomic_DNA"/>
</dbReference>
<keyword evidence="5" id="KW-1185">Reference proteome</keyword>
<dbReference type="PANTHER" id="PTHR38595">
    <property type="entry name" value="CYTOPLASMIC PROTEIN-RELATED"/>
    <property type="match status" value="1"/>
</dbReference>
<organism evidence="2 4">
    <name type="scientific">Pseudomonas tremae</name>
    <dbReference type="NCBI Taxonomy" id="200454"/>
    <lineage>
        <taxon>Bacteria</taxon>
        <taxon>Pseudomonadati</taxon>
        <taxon>Pseudomonadota</taxon>
        <taxon>Gammaproteobacteria</taxon>
        <taxon>Pseudomonadales</taxon>
        <taxon>Pseudomonadaceae</taxon>
        <taxon>Pseudomonas</taxon>
    </lineage>
</organism>
<dbReference type="RefSeq" id="WP_024671204.1">
    <property type="nucleotide sequence ID" value="NZ_AVEE02000223.1"/>
</dbReference>
<feature type="domain" description="IraD/Gp25-like" evidence="1">
    <location>
        <begin position="28"/>
        <end position="94"/>
    </location>
</feature>
<dbReference type="Pfam" id="PF04965">
    <property type="entry name" value="GPW_gp25"/>
    <property type="match status" value="1"/>
</dbReference>
<accession>A0AA40P539</accession>
<dbReference type="InterPro" id="IPR053176">
    <property type="entry name" value="T6SS_TssE1-like"/>
</dbReference>
<comment type="caution">
    <text evidence="2">The sequence shown here is derived from an EMBL/GenBank/DDBJ whole genome shotgun (WGS) entry which is preliminary data.</text>
</comment>
<dbReference type="SUPFAM" id="SSF160719">
    <property type="entry name" value="gpW/gp25-like"/>
    <property type="match status" value="1"/>
</dbReference>
<dbReference type="InterPro" id="IPR007048">
    <property type="entry name" value="IraD/Gp25-like"/>
</dbReference>
<dbReference type="AlphaFoldDB" id="A0AA40P539"/>
<dbReference type="EMBL" id="JBGMSU010000025">
    <property type="protein sequence ID" value="MFA0940692.1"/>
    <property type="molecule type" value="Genomic_DNA"/>
</dbReference>
<sequence>MNLNGSLFERLALDVQHQHSYCGDEGRLMASIASHLSKLLGTRAGNVKMLPDYGLPDLNNMSVSLYDSLRQSREAIENVIRAYEPRLSDIYVLPEENKGSVLRRQFFVNACVEVDGIKKPVRFFTTISGDGNVSVV</sequence>
<dbReference type="Proteomes" id="UP001569512">
    <property type="component" value="Unassembled WGS sequence"/>
</dbReference>
<evidence type="ECO:0000313" key="3">
    <source>
        <dbReference type="EMBL" id="MFA0940692.1"/>
    </source>
</evidence>
<protein>
    <submittedName>
        <fullName evidence="3">Type VI secretion system baseplate subunit TssE</fullName>
    </submittedName>
</protein>
<dbReference type="InterPro" id="IPR017737">
    <property type="entry name" value="TssE1-like"/>
</dbReference>
<reference evidence="2 4" key="1">
    <citation type="submission" date="2015-09" db="EMBL/GenBank/DDBJ databases">
        <title>Genome announcement of multiple Pseudomonas syringae strains.</title>
        <authorList>
            <person name="Thakur S."/>
            <person name="Wang P.W."/>
            <person name="Gong Y."/>
            <person name="Weir B.S."/>
            <person name="Guttman D.S."/>
        </authorList>
    </citation>
    <scope>NUCLEOTIDE SEQUENCE [LARGE SCALE GENOMIC DNA]</scope>
    <source>
        <strain evidence="2 4">ICMP9151</strain>
    </source>
</reference>